<dbReference type="EMBL" id="CAMXCT020002480">
    <property type="protein sequence ID" value="CAL1151818.1"/>
    <property type="molecule type" value="Genomic_DNA"/>
</dbReference>
<feature type="compositionally biased region" description="Polar residues" evidence="1">
    <location>
        <begin position="106"/>
        <end position="131"/>
    </location>
</feature>
<dbReference type="EMBL" id="CAMXCT030002480">
    <property type="protein sequence ID" value="CAL4785755.1"/>
    <property type="molecule type" value="Genomic_DNA"/>
</dbReference>
<dbReference type="AlphaFoldDB" id="A0A9P1CVR4"/>
<dbReference type="EMBL" id="CAMXCT010002480">
    <property type="protein sequence ID" value="CAI3998443.1"/>
    <property type="molecule type" value="Genomic_DNA"/>
</dbReference>
<proteinExistence type="predicted"/>
<name>A0A9P1CVR4_9DINO</name>
<protein>
    <submittedName>
        <fullName evidence="2">Uncharacterized protein</fullName>
    </submittedName>
</protein>
<evidence type="ECO:0000256" key="1">
    <source>
        <dbReference type="SAM" id="MobiDB-lite"/>
    </source>
</evidence>
<sequence>MAWKPLTYEEKDILKARKKIRAVKKIEDRLWLEAYAVKGHVEPGQLAKLQRKAKLEQVPETICIRVKSEATRKEDQATSQPKALQKGKGNGKDNEGPDATLKISAEAQSEVKNTDCQSPTTASDRPSTQSETPEESTKPGPAEGLYGLAVQHMSDAWHSEECPTFLCLAGNITPSTASEEGGDSQRQEHRHKCLPCGLHGDGGQFQRNDSINVISMRSLLSSPNVASSQLLLLALPKGAINKSPDDAASDTMKVLWQVLQWSWEAAFYNKFPEFDHAGNPWPAKSWRQQMAGQPLSREGFRACIWAVQADGEYLQNEFQLKGASHEEMCFNCSANKSTLPYNDFRPTAAWRATVVEHAGTCPTDHVISTIPGVVGESFKYDTLHVLEEGLTAHVLANVLFDLVVKVAGTCAGRDMLGIPEYRGRLPNEMTRSLRRLSQALKLDPFLVQTEWEKLRPIAAAQKKKGNLDNRTAWAAAYEHTQKTSDLRKKYGLQCLPLALQAYVCWSPSASGVEQSFSKADRCFHEGRFGSSATDTERRALMILCMDTTWDKEVVTGARRLYASAVKKHKGKQRKPRMDKGIAKGHFANSEVSFLKRKRESVREAMSSAPGESLAQENTGVLSSKARKEMQLQNQRRLNRAIDAAENGYLLADEDGDAQQAFAKLQNKKRKCEQQDAKRIEAIALRKQLCQAVCEHQTWNWKSLGARKAWSTSSIPAAELAPLVAVADPREASVFIHSQETISDKMYLMAIAAGGTILSKSILRGAGGLRLEYQAAPFRRLRQEHVGIHCSKAFRDQHPEFLKTLAWVVEKEGWRRLKVSSLDKQKSICLLAEGDPEGRHLKAKALLAFSKADFIAFLANKCQAKEKLLCQTCLRG</sequence>
<accession>A0A9P1CVR4</accession>
<feature type="region of interest" description="Disordered" evidence="1">
    <location>
        <begin position="69"/>
        <end position="144"/>
    </location>
</feature>
<dbReference type="Proteomes" id="UP001152797">
    <property type="component" value="Unassembled WGS sequence"/>
</dbReference>
<evidence type="ECO:0000313" key="3">
    <source>
        <dbReference type="EMBL" id="CAL1151818.1"/>
    </source>
</evidence>
<reference evidence="3" key="2">
    <citation type="submission" date="2024-04" db="EMBL/GenBank/DDBJ databases">
        <authorList>
            <person name="Chen Y."/>
            <person name="Shah S."/>
            <person name="Dougan E. K."/>
            <person name="Thang M."/>
            <person name="Chan C."/>
        </authorList>
    </citation>
    <scope>NUCLEOTIDE SEQUENCE [LARGE SCALE GENOMIC DNA]</scope>
</reference>
<keyword evidence="4" id="KW-1185">Reference proteome</keyword>
<organism evidence="2">
    <name type="scientific">Cladocopium goreaui</name>
    <dbReference type="NCBI Taxonomy" id="2562237"/>
    <lineage>
        <taxon>Eukaryota</taxon>
        <taxon>Sar</taxon>
        <taxon>Alveolata</taxon>
        <taxon>Dinophyceae</taxon>
        <taxon>Suessiales</taxon>
        <taxon>Symbiodiniaceae</taxon>
        <taxon>Cladocopium</taxon>
    </lineage>
</organism>
<comment type="caution">
    <text evidence="2">The sequence shown here is derived from an EMBL/GenBank/DDBJ whole genome shotgun (WGS) entry which is preliminary data.</text>
</comment>
<dbReference type="OrthoDB" id="439726at2759"/>
<reference evidence="2" key="1">
    <citation type="submission" date="2022-10" db="EMBL/GenBank/DDBJ databases">
        <authorList>
            <person name="Chen Y."/>
            <person name="Dougan E. K."/>
            <person name="Chan C."/>
            <person name="Rhodes N."/>
            <person name="Thang M."/>
        </authorList>
    </citation>
    <scope>NUCLEOTIDE SEQUENCE</scope>
</reference>
<evidence type="ECO:0000313" key="4">
    <source>
        <dbReference type="Proteomes" id="UP001152797"/>
    </source>
</evidence>
<evidence type="ECO:0000313" key="2">
    <source>
        <dbReference type="EMBL" id="CAI3998443.1"/>
    </source>
</evidence>
<gene>
    <name evidence="2" type="ORF">C1SCF055_LOCUS24743</name>
</gene>